<dbReference type="PANTHER" id="PTHR10492:SF57">
    <property type="entry name" value="ATP-DEPENDENT DNA HELICASE"/>
    <property type="match status" value="1"/>
</dbReference>
<dbReference type="InterPro" id="IPR036397">
    <property type="entry name" value="RNaseH_sf"/>
</dbReference>
<evidence type="ECO:0008006" key="4">
    <source>
        <dbReference type="Google" id="ProtNLM"/>
    </source>
</evidence>
<evidence type="ECO:0000256" key="1">
    <source>
        <dbReference type="SAM" id="MobiDB-lite"/>
    </source>
</evidence>
<dbReference type="Proteomes" id="UP001235939">
    <property type="component" value="Chromosome 13"/>
</dbReference>
<reference evidence="2 3" key="1">
    <citation type="submission" date="2022-01" db="EMBL/GenBank/DDBJ databases">
        <title>A chromosomal length assembly of Cordylochernes scorpioides.</title>
        <authorList>
            <person name="Zeh D."/>
            <person name="Zeh J."/>
        </authorList>
    </citation>
    <scope>NUCLEOTIDE SEQUENCE [LARGE SCALE GENOMIC DNA]</scope>
    <source>
        <strain evidence="2">IN4F17</strain>
        <tissue evidence="2">Whole Body</tissue>
    </source>
</reference>
<keyword evidence="3" id="KW-1185">Reference proteome</keyword>
<organism evidence="2 3">
    <name type="scientific">Cordylochernes scorpioides</name>
    <dbReference type="NCBI Taxonomy" id="51811"/>
    <lineage>
        <taxon>Eukaryota</taxon>
        <taxon>Metazoa</taxon>
        <taxon>Ecdysozoa</taxon>
        <taxon>Arthropoda</taxon>
        <taxon>Chelicerata</taxon>
        <taxon>Arachnida</taxon>
        <taxon>Pseudoscorpiones</taxon>
        <taxon>Cheliferoidea</taxon>
        <taxon>Chernetidae</taxon>
        <taxon>Cordylochernes</taxon>
    </lineage>
</organism>
<protein>
    <recommendedName>
        <fullName evidence="4">Transposase</fullName>
    </recommendedName>
</protein>
<evidence type="ECO:0000313" key="2">
    <source>
        <dbReference type="EMBL" id="UYV75822.1"/>
    </source>
</evidence>
<feature type="compositionally biased region" description="Basic and acidic residues" evidence="1">
    <location>
        <begin position="440"/>
        <end position="449"/>
    </location>
</feature>
<dbReference type="EMBL" id="CP092875">
    <property type="protein sequence ID" value="UYV75822.1"/>
    <property type="molecule type" value="Genomic_DNA"/>
</dbReference>
<gene>
    <name evidence="2" type="ORF">LAZ67_13001443</name>
</gene>
<proteinExistence type="predicted"/>
<name>A0ABY6L3V9_9ARAC</name>
<accession>A0ABY6L3V9</accession>
<dbReference type="Gene3D" id="3.30.420.10">
    <property type="entry name" value="Ribonuclease H-like superfamily/Ribonuclease H"/>
    <property type="match status" value="1"/>
</dbReference>
<feature type="region of interest" description="Disordered" evidence="1">
    <location>
        <begin position="440"/>
        <end position="461"/>
    </location>
</feature>
<sequence>MPRKGRGRLTPLTARRANMTRRRHKTPIAISLDLCDGTRMVFQRMCSHVLEAHILTVPKVEHTAKPWLQEPVFTHGQLYVAFSSVRTLDSIHVKMTHIFCSFRFQSSIHSEEASVFTKDLCDGTRMVFQRMCSHVLEAHILTVPKVEHTAKPWLQEPVFTHGQLYVAFSSVRTLDSIHVKMTHIFCSFRFQSSIHSEEASVFTKIERQLIVTGIQQNAFQQYLKKSSKADQEDLRGVLLHHGNARPHTSAKTLDFLANSDVQLVTHPPYSPDLAPCDFFYIQKLWIKFYTEDEALQAFINAVNSIPEDDWCKCFDNWFSRMKSCIGAKDSAGITTLLLATTFPMEAGEFSTSLASSNLISARPQSITAFDASRKSHPRIILGLLLGRTINSSGCSNPLMLKLIVHRPIDVTFLPSATFRVIPLSLNMVFFNCRLNPSEITEKEEPESTRAENAMSSMMTST</sequence>
<evidence type="ECO:0000313" key="3">
    <source>
        <dbReference type="Proteomes" id="UP001235939"/>
    </source>
</evidence>
<dbReference type="PANTHER" id="PTHR10492">
    <property type="match status" value="1"/>
</dbReference>